<dbReference type="OrthoDB" id="6367133at2"/>
<sequence length="318" mass="34804">MDFRSVRYTELIRSRAKIWVCWLVLAGLSVNAQAQEEDQPEPDMANERVAERRAMSMTGLGEWALAKAYPERAVWLDLEDDGRALALFQPELKTPGRGAVIVLANEGQTAAEGLSGPLLQALAERGFAVMTLGLRPPPQSLVRRRQQPGVPEPRRLEGADDDDDQASVMIDVAEDDALQELLADYRNAVRELLDAAAEDMERRGYEQPAVAGIGWSADYVTGWAVGRNSLAGVIWLAPRFPTDRLAALPEMLAADRPWQVLDLHSAHGKARSQGVARAADLGRQQVAGYQRQSIALAGPPQPSDADRLASRISAWLGR</sequence>
<dbReference type="RefSeq" id="WP_106671355.1">
    <property type="nucleotide sequence ID" value="NZ_BMFE01000001.1"/>
</dbReference>
<dbReference type="InterPro" id="IPR029058">
    <property type="entry name" value="AB_hydrolase_fold"/>
</dbReference>
<feature type="signal peptide" evidence="2">
    <location>
        <begin position="1"/>
        <end position="34"/>
    </location>
</feature>
<dbReference type="AlphaFoldDB" id="A0A2T1KF65"/>
<feature type="region of interest" description="Disordered" evidence="1">
    <location>
        <begin position="138"/>
        <end position="163"/>
    </location>
</feature>
<evidence type="ECO:0000313" key="3">
    <source>
        <dbReference type="EMBL" id="PSF08755.1"/>
    </source>
</evidence>
<gene>
    <name evidence="3" type="ORF">C7H08_08815</name>
</gene>
<evidence type="ECO:0000313" key="4">
    <source>
        <dbReference type="Proteomes" id="UP000238385"/>
    </source>
</evidence>
<comment type="caution">
    <text evidence="3">The sequence shown here is derived from an EMBL/GenBank/DDBJ whole genome shotgun (WGS) entry which is preliminary data.</text>
</comment>
<dbReference type="Pfam" id="PF12048">
    <property type="entry name" value="DUF3530"/>
    <property type="match status" value="1"/>
</dbReference>
<keyword evidence="4" id="KW-1185">Reference proteome</keyword>
<accession>A0A2T1KF65</accession>
<dbReference type="Proteomes" id="UP000238385">
    <property type="component" value="Unassembled WGS sequence"/>
</dbReference>
<keyword evidence="2" id="KW-0732">Signal</keyword>
<reference evidence="3 4" key="1">
    <citation type="submission" date="2018-03" db="EMBL/GenBank/DDBJ databases">
        <title>Marinobacter brunus sp. nov., a marine bacterium of Gamma-proteobacteria isolated from the surface seawater of the South China Sea.</title>
        <authorList>
            <person name="Cheng H."/>
            <person name="Wu Y.-H."/>
            <person name="Xamxidin M."/>
            <person name="Xu X.-W."/>
        </authorList>
    </citation>
    <scope>NUCLEOTIDE SEQUENCE [LARGE SCALE GENOMIC DNA]</scope>
    <source>
        <strain evidence="3 4">JCM 30472</strain>
    </source>
</reference>
<protein>
    <submittedName>
        <fullName evidence="3">DUF3530 domain-containing protein</fullName>
    </submittedName>
</protein>
<dbReference type="InterPro" id="IPR022529">
    <property type="entry name" value="DUF3530"/>
</dbReference>
<dbReference type="SUPFAM" id="SSF53474">
    <property type="entry name" value="alpha/beta-Hydrolases"/>
    <property type="match status" value="1"/>
</dbReference>
<evidence type="ECO:0000256" key="2">
    <source>
        <dbReference type="SAM" id="SignalP"/>
    </source>
</evidence>
<evidence type="ECO:0000256" key="1">
    <source>
        <dbReference type="SAM" id="MobiDB-lite"/>
    </source>
</evidence>
<feature type="chain" id="PRO_5015761999" evidence="2">
    <location>
        <begin position="35"/>
        <end position="318"/>
    </location>
</feature>
<proteinExistence type="predicted"/>
<organism evidence="3 4">
    <name type="scientific">Marinobacter halophilus</name>
    <dbReference type="NCBI Taxonomy" id="1323740"/>
    <lineage>
        <taxon>Bacteria</taxon>
        <taxon>Pseudomonadati</taxon>
        <taxon>Pseudomonadota</taxon>
        <taxon>Gammaproteobacteria</taxon>
        <taxon>Pseudomonadales</taxon>
        <taxon>Marinobacteraceae</taxon>
        <taxon>Marinobacter</taxon>
    </lineage>
</organism>
<name>A0A2T1KF65_9GAMM</name>
<dbReference type="EMBL" id="PXNN01000011">
    <property type="protein sequence ID" value="PSF08755.1"/>
    <property type="molecule type" value="Genomic_DNA"/>
</dbReference>